<evidence type="ECO:0000313" key="3">
    <source>
        <dbReference type="Proteomes" id="UP000184330"/>
    </source>
</evidence>
<organism evidence="2 3">
    <name type="scientific">Phialocephala subalpina</name>
    <dbReference type="NCBI Taxonomy" id="576137"/>
    <lineage>
        <taxon>Eukaryota</taxon>
        <taxon>Fungi</taxon>
        <taxon>Dikarya</taxon>
        <taxon>Ascomycota</taxon>
        <taxon>Pezizomycotina</taxon>
        <taxon>Leotiomycetes</taxon>
        <taxon>Helotiales</taxon>
        <taxon>Mollisiaceae</taxon>
        <taxon>Phialocephala</taxon>
        <taxon>Phialocephala fortinii species complex</taxon>
    </lineage>
</organism>
<feature type="transmembrane region" description="Helical" evidence="1">
    <location>
        <begin position="125"/>
        <end position="148"/>
    </location>
</feature>
<accession>A0A1L7XW47</accession>
<dbReference type="EMBL" id="FJOG01000067">
    <property type="protein sequence ID" value="CZR69230.1"/>
    <property type="molecule type" value="Genomic_DNA"/>
</dbReference>
<feature type="transmembrane region" description="Helical" evidence="1">
    <location>
        <begin position="330"/>
        <end position="353"/>
    </location>
</feature>
<proteinExistence type="predicted"/>
<dbReference type="STRING" id="576137.A0A1L7XW47"/>
<evidence type="ECO:0000313" key="2">
    <source>
        <dbReference type="EMBL" id="CZR69230.1"/>
    </source>
</evidence>
<dbReference type="AlphaFoldDB" id="A0A1L7XW47"/>
<keyword evidence="1" id="KW-0472">Membrane</keyword>
<feature type="transmembrane region" description="Helical" evidence="1">
    <location>
        <begin position="34"/>
        <end position="57"/>
    </location>
</feature>
<keyword evidence="1" id="KW-1133">Transmembrane helix</keyword>
<dbReference type="OrthoDB" id="2896006at2759"/>
<keyword evidence="1" id="KW-0812">Transmembrane</keyword>
<evidence type="ECO:0000256" key="1">
    <source>
        <dbReference type="SAM" id="Phobius"/>
    </source>
</evidence>
<gene>
    <name evidence="2" type="ORF">PAC_19130</name>
</gene>
<evidence type="ECO:0008006" key="4">
    <source>
        <dbReference type="Google" id="ProtNLM"/>
    </source>
</evidence>
<protein>
    <recommendedName>
        <fullName evidence="4">Ubiquitin conjugating enzyme</fullName>
    </recommendedName>
</protein>
<name>A0A1L7XW47_9HELO</name>
<feature type="transmembrane region" description="Helical" evidence="1">
    <location>
        <begin position="197"/>
        <end position="224"/>
    </location>
</feature>
<sequence>MSNVIPTLVRRGFEAHASMTKDGDSPRQIELPTWGALMLAATAFFFAGVLFMIEYTFGRILPTLLMIESPQEAILFEPLPTEDPDSTIKDPEQAQVKAKPITASFRSTIRLLQSVGGFRARFRGLAIYIATAFAVNSVGGFLSVFPLLRIFPRPFWNGVATVLCATLSLAWTHIVISEPNPKTWFRRLPALRMWKKVAAPTAVLAIAEQLSVYLPIYLSIVTGITDQKPEDVANMTGGQRTAMAFQGIGIFIFGLVLAFLIVIPANVTLTRVQASLLSDAEETIVPFDRSFGGKVIPEIVGGTGVIGMLDAWKTFDWASRIRLIKTYAKVFAMQFAVTILFALVLVAQIFMIVGRDWSKLIPEDGDKGDKGL</sequence>
<reference evidence="2 3" key="1">
    <citation type="submission" date="2016-03" db="EMBL/GenBank/DDBJ databases">
        <authorList>
            <person name="Ploux O."/>
        </authorList>
    </citation>
    <scope>NUCLEOTIDE SEQUENCE [LARGE SCALE GENOMIC DNA]</scope>
    <source>
        <strain evidence="2 3">UAMH 11012</strain>
    </source>
</reference>
<dbReference type="Proteomes" id="UP000184330">
    <property type="component" value="Unassembled WGS sequence"/>
</dbReference>
<keyword evidence="3" id="KW-1185">Reference proteome</keyword>
<feature type="transmembrane region" description="Helical" evidence="1">
    <location>
        <begin position="154"/>
        <end position="176"/>
    </location>
</feature>
<feature type="transmembrane region" description="Helical" evidence="1">
    <location>
        <begin position="244"/>
        <end position="263"/>
    </location>
</feature>